<dbReference type="Gene3D" id="3.10.100.10">
    <property type="entry name" value="Mannose-Binding Protein A, subunit A"/>
    <property type="match status" value="1"/>
</dbReference>
<reference evidence="2 4" key="2">
    <citation type="submission" date="2018-11" db="EMBL/GenBank/DDBJ databases">
        <authorList>
            <consortium name="Pathogen Informatics"/>
        </authorList>
    </citation>
    <scope>NUCLEOTIDE SEQUENCE [LARGE SCALE GENOMIC DNA]</scope>
</reference>
<sequence>MLPYRSYYVAGRCYYGVTRSSDDENACEAVKLNPKISTMPQMASIENRNLLEVLKQSSVFNPNVAYKVKFSFDGSKTFMKGSEEGYLCEIRDPSLCPKGFKKMNDKCFKLNTYAENMEKAADNCREQNTKSSLAPMHETLVGRRRVEYGLESFSRIIIGPILGTTKKATRFHITDGMYTQKSVKSAKSNTAVILHSTTNDKQGKTHFGYWSNTFESEKHLYFCQTDPLSEFTSDTTGLSEQEEIIPLKPSSPTDEGMKL</sequence>
<evidence type="ECO:0000313" key="2">
    <source>
        <dbReference type="EMBL" id="VDN50703.1"/>
    </source>
</evidence>
<evidence type="ECO:0000313" key="5">
    <source>
        <dbReference type="WBParaSite" id="DME_0000563101-mRNA-1"/>
    </source>
</evidence>
<dbReference type="OrthoDB" id="441660at2759"/>
<evidence type="ECO:0000313" key="3">
    <source>
        <dbReference type="Proteomes" id="UP000038040"/>
    </source>
</evidence>
<feature type="region of interest" description="Disordered" evidence="1">
    <location>
        <begin position="232"/>
        <end position="259"/>
    </location>
</feature>
<protein>
    <submittedName>
        <fullName evidence="5">Sema domain-containing protein</fullName>
    </submittedName>
</protein>
<reference evidence="5" key="1">
    <citation type="submission" date="2017-02" db="UniProtKB">
        <authorList>
            <consortium name="WormBaseParasite"/>
        </authorList>
    </citation>
    <scope>IDENTIFICATION</scope>
</reference>
<dbReference type="Proteomes" id="UP000274756">
    <property type="component" value="Unassembled WGS sequence"/>
</dbReference>
<dbReference type="SUPFAM" id="SSF56436">
    <property type="entry name" value="C-type lectin-like"/>
    <property type="match status" value="1"/>
</dbReference>
<dbReference type="InterPro" id="IPR016187">
    <property type="entry name" value="CTDL_fold"/>
</dbReference>
<dbReference type="AlphaFoldDB" id="A0A0N4UE47"/>
<accession>A0A0N4UE47</accession>
<dbReference type="InterPro" id="IPR016186">
    <property type="entry name" value="C-type_lectin-like/link_sf"/>
</dbReference>
<gene>
    <name evidence="2" type="ORF">DME_LOCUS676</name>
</gene>
<evidence type="ECO:0000256" key="1">
    <source>
        <dbReference type="SAM" id="MobiDB-lite"/>
    </source>
</evidence>
<evidence type="ECO:0000313" key="4">
    <source>
        <dbReference type="Proteomes" id="UP000274756"/>
    </source>
</evidence>
<dbReference type="Proteomes" id="UP000038040">
    <property type="component" value="Unplaced"/>
</dbReference>
<name>A0A0N4UE47_DRAME</name>
<organism evidence="3 5">
    <name type="scientific">Dracunculus medinensis</name>
    <name type="common">Guinea worm</name>
    <dbReference type="NCBI Taxonomy" id="318479"/>
    <lineage>
        <taxon>Eukaryota</taxon>
        <taxon>Metazoa</taxon>
        <taxon>Ecdysozoa</taxon>
        <taxon>Nematoda</taxon>
        <taxon>Chromadorea</taxon>
        <taxon>Rhabditida</taxon>
        <taxon>Spirurina</taxon>
        <taxon>Dracunculoidea</taxon>
        <taxon>Dracunculidae</taxon>
        <taxon>Dracunculus</taxon>
    </lineage>
</organism>
<dbReference type="WBParaSite" id="DME_0000563101-mRNA-1">
    <property type="protein sequence ID" value="DME_0000563101-mRNA-1"/>
    <property type="gene ID" value="DME_0000563101"/>
</dbReference>
<proteinExistence type="predicted"/>
<dbReference type="EMBL" id="UYYG01000006">
    <property type="protein sequence ID" value="VDN50703.1"/>
    <property type="molecule type" value="Genomic_DNA"/>
</dbReference>
<keyword evidence="4" id="KW-1185">Reference proteome</keyword>